<keyword evidence="1" id="KW-0378">Hydrolase</keyword>
<proteinExistence type="predicted"/>
<feature type="domain" description="Dipeptidylpeptidase IV N-terminal" evidence="5">
    <location>
        <begin position="205"/>
        <end position="295"/>
    </location>
</feature>
<evidence type="ECO:0000313" key="7">
    <source>
        <dbReference type="Proteomes" id="UP001589858"/>
    </source>
</evidence>
<dbReference type="PANTHER" id="PTHR42776">
    <property type="entry name" value="SERINE PEPTIDASE S9 FAMILY MEMBER"/>
    <property type="match status" value="1"/>
</dbReference>
<evidence type="ECO:0000256" key="3">
    <source>
        <dbReference type="SAM" id="SignalP"/>
    </source>
</evidence>
<keyword evidence="3" id="KW-0732">Signal</keyword>
<gene>
    <name evidence="6" type="ORF">ACFFF8_13605</name>
</gene>
<dbReference type="Pfam" id="PF00930">
    <property type="entry name" value="DPPIV_N"/>
    <property type="match status" value="1"/>
</dbReference>
<keyword evidence="2" id="KW-0720">Serine protease</keyword>
<dbReference type="Gene3D" id="3.40.50.1820">
    <property type="entry name" value="alpha/beta hydrolase"/>
    <property type="match status" value="1"/>
</dbReference>
<dbReference type="PANTHER" id="PTHR42776:SF27">
    <property type="entry name" value="DIPEPTIDYL PEPTIDASE FAMILY MEMBER 6"/>
    <property type="match status" value="1"/>
</dbReference>
<dbReference type="InterPro" id="IPR011659">
    <property type="entry name" value="WD40"/>
</dbReference>
<keyword evidence="7" id="KW-1185">Reference proteome</keyword>
<evidence type="ECO:0000259" key="4">
    <source>
        <dbReference type="Pfam" id="PF00326"/>
    </source>
</evidence>
<keyword evidence="2" id="KW-0645">Protease</keyword>
<dbReference type="InterPro" id="IPR001375">
    <property type="entry name" value="Peptidase_S9_cat"/>
</dbReference>
<dbReference type="Gene3D" id="2.120.10.30">
    <property type="entry name" value="TolB, C-terminal domain"/>
    <property type="match status" value="2"/>
</dbReference>
<reference evidence="6 7" key="1">
    <citation type="submission" date="2024-09" db="EMBL/GenBank/DDBJ databases">
        <authorList>
            <person name="Sun Q."/>
            <person name="Mori K."/>
        </authorList>
    </citation>
    <scope>NUCLEOTIDE SEQUENCE [LARGE SCALE GENOMIC DNA]</scope>
    <source>
        <strain evidence="6 7">CICC 11035S</strain>
    </source>
</reference>
<feature type="chain" id="PRO_5046476764" evidence="3">
    <location>
        <begin position="30"/>
        <end position="700"/>
    </location>
</feature>
<dbReference type="Proteomes" id="UP001589858">
    <property type="component" value="Unassembled WGS sequence"/>
</dbReference>
<accession>A0ABV6S8R0</accession>
<dbReference type="InterPro" id="IPR029058">
    <property type="entry name" value="AB_hydrolase_fold"/>
</dbReference>
<name>A0ABV6S8R0_9SPHN</name>
<evidence type="ECO:0000256" key="2">
    <source>
        <dbReference type="ARBA" id="ARBA00022825"/>
    </source>
</evidence>
<evidence type="ECO:0000259" key="5">
    <source>
        <dbReference type="Pfam" id="PF00930"/>
    </source>
</evidence>
<dbReference type="InterPro" id="IPR011042">
    <property type="entry name" value="6-blade_b-propeller_TolB-like"/>
</dbReference>
<dbReference type="Pfam" id="PF07676">
    <property type="entry name" value="PD40"/>
    <property type="match status" value="3"/>
</dbReference>
<protein>
    <submittedName>
        <fullName evidence="6">Prolyl oligopeptidase family serine peptidase</fullName>
    </submittedName>
</protein>
<feature type="domain" description="Peptidase S9 prolyl oligopeptidase catalytic" evidence="4">
    <location>
        <begin position="482"/>
        <end position="688"/>
    </location>
</feature>
<dbReference type="Pfam" id="PF00326">
    <property type="entry name" value="Peptidase_S9"/>
    <property type="match status" value="1"/>
</dbReference>
<feature type="signal peptide" evidence="3">
    <location>
        <begin position="1"/>
        <end position="29"/>
    </location>
</feature>
<evidence type="ECO:0000313" key="6">
    <source>
        <dbReference type="EMBL" id="MFC0685634.1"/>
    </source>
</evidence>
<evidence type="ECO:0000256" key="1">
    <source>
        <dbReference type="ARBA" id="ARBA00022801"/>
    </source>
</evidence>
<dbReference type="SUPFAM" id="SSF82171">
    <property type="entry name" value="DPP6 N-terminal domain-like"/>
    <property type="match status" value="1"/>
</dbReference>
<comment type="caution">
    <text evidence="6">The sequence shown here is derived from an EMBL/GenBank/DDBJ whole genome shotgun (WGS) entry which is preliminary data.</text>
</comment>
<dbReference type="InterPro" id="IPR002469">
    <property type="entry name" value="Peptidase_S9B_N"/>
</dbReference>
<organism evidence="6 7">
    <name type="scientific">Novosphingobium clariflavum</name>
    <dbReference type="NCBI Taxonomy" id="2029884"/>
    <lineage>
        <taxon>Bacteria</taxon>
        <taxon>Pseudomonadati</taxon>
        <taxon>Pseudomonadota</taxon>
        <taxon>Alphaproteobacteria</taxon>
        <taxon>Sphingomonadales</taxon>
        <taxon>Sphingomonadaceae</taxon>
        <taxon>Novosphingobium</taxon>
    </lineage>
</organism>
<sequence length="700" mass="74759">MRIPFARIPLALRLATLALGCSVIPLASAEAETPGPERAFTPDDLFNLSGVTDPQISPDGSRIAYVRSSADVMVDKAVPSIWLVEVASGAQRPLVTGVGAHFSPVWSPDGKRLAYVSSDGTGAPQLYVLWLDSGAKVRVTDLPDSPGSVSWSPDGRQIAYTMRVPGEGLKLGSPPANRPEGAKWAEPLEVIDRVTYRADGGGYAQPGYDHIFLVSADGGAPRQLTFGSFDDQGPLSWTPDGKRILFSGNRHDDWQRDINNSEVYALDLASGSVKALTTRKGPDSAPQVSPDGKHVAYLGFDDVNRSYENTELYVMNIDGSGVKALTGSFDHSIDSIAWSGNATILAQYDDHAKTYVARIGLDGAIRNAVEGLSPGKGYDRPYTGGEFSVSANGRIAYTSGTTSRPADLWVNTGGAGRKLTDLNGTWMQAKAMAPVRKLAVTAPDGRAIDAWLVTPPGLAPGQRAPLILEIHGGPNTAYAPGFATDYQLYAAHGYAVLYTNPRGSTSYGEEFANLIDRAYPGTDYDDLMAAVDAAIADGVADPNNLFVTGGSGGGVLTAWIVGKTDRFKAAVTQKPVINWISEALTMDATVFTSRYWFDKKPWEDPMEYWRRSPLSLVGNVKTPTMVVVGSEDYRTPVSEAEQYYAALQIRGVPTALVKVPGASHGGIAARPSQSAAKASAILAWFDKYRTDKTAPAAETK</sequence>
<dbReference type="EMBL" id="JBHLTM010000055">
    <property type="protein sequence ID" value="MFC0685634.1"/>
    <property type="molecule type" value="Genomic_DNA"/>
</dbReference>
<dbReference type="SUPFAM" id="SSF53474">
    <property type="entry name" value="alpha/beta-Hydrolases"/>
    <property type="match status" value="1"/>
</dbReference>
<dbReference type="RefSeq" id="WP_267219076.1">
    <property type="nucleotide sequence ID" value="NZ_JAPCWC010000003.1"/>
</dbReference>